<name>A0ABV2W4D6_9ACTN</name>
<comment type="caution">
    <text evidence="1">The sequence shown here is derived from an EMBL/GenBank/DDBJ whole genome shotgun (WGS) entry which is preliminary data.</text>
</comment>
<proteinExistence type="predicted"/>
<dbReference type="EMBL" id="JBEXZR010000010">
    <property type="protein sequence ID" value="MEU0708410.1"/>
    <property type="molecule type" value="Genomic_DNA"/>
</dbReference>
<reference evidence="1 2" key="1">
    <citation type="submission" date="2024-06" db="EMBL/GenBank/DDBJ databases">
        <title>The Natural Products Discovery Center: Release of the First 8490 Sequenced Strains for Exploring Actinobacteria Biosynthetic Diversity.</title>
        <authorList>
            <person name="Kalkreuter E."/>
            <person name="Kautsar S.A."/>
            <person name="Yang D."/>
            <person name="Bader C.D."/>
            <person name="Teijaro C.N."/>
            <person name="Fluegel L."/>
            <person name="Davis C.M."/>
            <person name="Simpson J.R."/>
            <person name="Lauterbach L."/>
            <person name="Steele A.D."/>
            <person name="Gui C."/>
            <person name="Meng S."/>
            <person name="Li G."/>
            <person name="Viehrig K."/>
            <person name="Ye F."/>
            <person name="Su P."/>
            <person name="Kiefer A.F."/>
            <person name="Nichols A."/>
            <person name="Cepeda A.J."/>
            <person name="Yan W."/>
            <person name="Fan B."/>
            <person name="Jiang Y."/>
            <person name="Adhikari A."/>
            <person name="Zheng C.-J."/>
            <person name="Schuster L."/>
            <person name="Cowan T.M."/>
            <person name="Smanski M.J."/>
            <person name="Chevrette M.G."/>
            <person name="De Carvalho L.P.S."/>
            <person name="Shen B."/>
        </authorList>
    </citation>
    <scope>NUCLEOTIDE SEQUENCE [LARGE SCALE GENOMIC DNA]</scope>
    <source>
        <strain evidence="1 2">NPDC006337</strain>
    </source>
</reference>
<accession>A0ABV2W4D6</accession>
<dbReference type="RefSeq" id="WP_024126867.1">
    <property type="nucleotide sequence ID" value="NZ_JBEXZO010000028.1"/>
</dbReference>
<protein>
    <submittedName>
        <fullName evidence="1">Uncharacterized protein</fullName>
    </submittedName>
</protein>
<evidence type="ECO:0000313" key="2">
    <source>
        <dbReference type="Proteomes" id="UP001550378"/>
    </source>
</evidence>
<organism evidence="1 2">
    <name type="scientific">Streptomyces lavendulocolor</name>
    <dbReference type="NCBI Taxonomy" id="67316"/>
    <lineage>
        <taxon>Bacteria</taxon>
        <taxon>Bacillati</taxon>
        <taxon>Actinomycetota</taxon>
        <taxon>Actinomycetes</taxon>
        <taxon>Kitasatosporales</taxon>
        <taxon>Streptomycetaceae</taxon>
        <taxon>Streptomyces</taxon>
    </lineage>
</organism>
<dbReference type="Proteomes" id="UP001550378">
    <property type="component" value="Unassembled WGS sequence"/>
</dbReference>
<gene>
    <name evidence="1" type="ORF">ABZ508_13735</name>
</gene>
<keyword evidence="2" id="KW-1185">Reference proteome</keyword>
<sequence>MSDQPPALEAFVGPIRRGKAPLPADADADQCAALLRRALHTVECRELGPEAARKQFGPFADTADGRVTVFMDEELLRARHPGQVELHRLARAVRERGPAVDVVLVAPKPTMVLMDEMAHVVSKVAEPVSSLALAGRNRWVYELSRPLRGPVVPESRS</sequence>
<evidence type="ECO:0000313" key="1">
    <source>
        <dbReference type="EMBL" id="MEU0708410.1"/>
    </source>
</evidence>